<reference evidence="6 7" key="1">
    <citation type="submission" date="2010-07" db="EMBL/GenBank/DDBJ databases">
        <title>The complete genome of Methanosalsum zhilinae DSM 4017.</title>
        <authorList>
            <consortium name="US DOE Joint Genome Institute (JGI-PGF)"/>
            <person name="Lucas S."/>
            <person name="Copeland A."/>
            <person name="Lapidus A."/>
            <person name="Glavina del Rio T."/>
            <person name="Dalin E."/>
            <person name="Tice H."/>
            <person name="Bruce D."/>
            <person name="Goodwin L."/>
            <person name="Pitluck S."/>
            <person name="Kyrpides N."/>
            <person name="Mavromatis K."/>
            <person name="Ovchinnikova G."/>
            <person name="Daligault H."/>
            <person name="Detter J.C."/>
            <person name="Han C."/>
            <person name="Tapia R."/>
            <person name="Larimer F."/>
            <person name="Land M."/>
            <person name="Hauser L."/>
            <person name="Markowitz V."/>
            <person name="Cheng J.-F."/>
            <person name="Hugenholtz P."/>
            <person name="Woyke T."/>
            <person name="Wu D."/>
            <person name="Spring S."/>
            <person name="Schueler E."/>
            <person name="Brambilla E."/>
            <person name="Klenk H.-P."/>
            <person name="Eisen J.A."/>
        </authorList>
    </citation>
    <scope>NUCLEOTIDE SEQUENCE [LARGE SCALE GENOMIC DNA]</scope>
    <source>
        <strain evidence="7">DSM 4017 / NBRC 107636 / OCM 62 / WeN5</strain>
    </source>
</reference>
<dbReference type="InterPro" id="IPR050319">
    <property type="entry name" value="ABC_transp_ATP-bind"/>
</dbReference>
<evidence type="ECO:0000313" key="6">
    <source>
        <dbReference type="EMBL" id="AEH60956.1"/>
    </source>
</evidence>
<dbReference type="KEGG" id="mzh:Mzhil_1100"/>
<dbReference type="PROSITE" id="PS50893">
    <property type="entry name" value="ABC_TRANSPORTER_2"/>
    <property type="match status" value="1"/>
</dbReference>
<dbReference type="PANTHER" id="PTHR43776">
    <property type="entry name" value="TRANSPORT ATP-BINDING PROTEIN"/>
    <property type="match status" value="1"/>
</dbReference>
<evidence type="ECO:0000256" key="1">
    <source>
        <dbReference type="ARBA" id="ARBA00005417"/>
    </source>
</evidence>
<proteinExistence type="inferred from homology"/>
<name>F7XM67_METZD</name>
<keyword evidence="4" id="KW-0067">ATP-binding</keyword>
<dbReference type="EMBL" id="CP002101">
    <property type="protein sequence ID" value="AEH60956.1"/>
    <property type="molecule type" value="Genomic_DNA"/>
</dbReference>
<dbReference type="PANTHER" id="PTHR43776:SF7">
    <property type="entry name" value="D,D-DIPEPTIDE TRANSPORT ATP-BINDING PROTEIN DDPF-RELATED"/>
    <property type="match status" value="1"/>
</dbReference>
<keyword evidence="7" id="KW-1185">Reference proteome</keyword>
<dbReference type="GO" id="GO:0055085">
    <property type="term" value="P:transmembrane transport"/>
    <property type="evidence" value="ECO:0007669"/>
    <property type="project" value="UniProtKB-ARBA"/>
</dbReference>
<gene>
    <name evidence="6" type="ordered locus">Mzhil_1100</name>
</gene>
<evidence type="ECO:0000259" key="5">
    <source>
        <dbReference type="PROSITE" id="PS50893"/>
    </source>
</evidence>
<dbReference type="InterPro" id="IPR027417">
    <property type="entry name" value="P-loop_NTPase"/>
</dbReference>
<evidence type="ECO:0000313" key="7">
    <source>
        <dbReference type="Proteomes" id="UP000006622"/>
    </source>
</evidence>
<dbReference type="AlphaFoldDB" id="F7XM67"/>
<dbReference type="Pfam" id="PF00005">
    <property type="entry name" value="ABC_tran"/>
    <property type="match status" value="1"/>
</dbReference>
<dbReference type="Proteomes" id="UP000006622">
    <property type="component" value="Chromosome"/>
</dbReference>
<dbReference type="GO" id="GO:0016887">
    <property type="term" value="F:ATP hydrolysis activity"/>
    <property type="evidence" value="ECO:0007669"/>
    <property type="project" value="InterPro"/>
</dbReference>
<dbReference type="SUPFAM" id="SSF52540">
    <property type="entry name" value="P-loop containing nucleoside triphosphate hydrolases"/>
    <property type="match status" value="1"/>
</dbReference>
<accession>F7XM67</accession>
<feature type="domain" description="ABC transporter" evidence="5">
    <location>
        <begin position="2"/>
        <end position="249"/>
    </location>
</feature>
<dbReference type="CDD" id="cd03257">
    <property type="entry name" value="ABC_NikE_OppD_transporters"/>
    <property type="match status" value="1"/>
</dbReference>
<keyword evidence="3" id="KW-0547">Nucleotide-binding</keyword>
<dbReference type="RefSeq" id="WP_013898393.1">
    <property type="nucleotide sequence ID" value="NC_015676.1"/>
</dbReference>
<dbReference type="GeneID" id="10822727"/>
<dbReference type="Gene3D" id="3.40.50.300">
    <property type="entry name" value="P-loop containing nucleotide triphosphate hydrolases"/>
    <property type="match status" value="1"/>
</dbReference>
<dbReference type="GO" id="GO:0005524">
    <property type="term" value="F:ATP binding"/>
    <property type="evidence" value="ECO:0007669"/>
    <property type="project" value="UniProtKB-KW"/>
</dbReference>
<organism evidence="6 7">
    <name type="scientific">Methanosalsum zhilinae (strain DSM 4017 / NBRC 107636 / OCM 62 / WeN5)</name>
    <name type="common">Methanohalophilus zhilinae</name>
    <dbReference type="NCBI Taxonomy" id="679901"/>
    <lineage>
        <taxon>Archaea</taxon>
        <taxon>Methanobacteriati</taxon>
        <taxon>Methanobacteriota</taxon>
        <taxon>Stenosarchaea group</taxon>
        <taxon>Methanomicrobia</taxon>
        <taxon>Methanosarcinales</taxon>
        <taxon>Methanosarcinaceae</taxon>
        <taxon>Methanosalsum</taxon>
    </lineage>
</organism>
<keyword evidence="2" id="KW-0813">Transport</keyword>
<evidence type="ECO:0000256" key="2">
    <source>
        <dbReference type="ARBA" id="ARBA00022448"/>
    </source>
</evidence>
<dbReference type="OrthoDB" id="18209at2157"/>
<evidence type="ECO:0000256" key="3">
    <source>
        <dbReference type="ARBA" id="ARBA00022741"/>
    </source>
</evidence>
<sequence>MLEVSELNKSYSSGNIFSRKKKVKVLEDISFSISKHETLCIVGESGCGKTTLAKCLVNLEKPDSGKVILEDTDITFPDRNLNSFVSSNIQMVFQNPDTSLNPKKRIYDIMAEPLILQKRPKKNFRKIILEVLDHVGLSEKHLMSYPHQLSGGQNQRIAIARAIILRPTLLIADEVTSALDVSIQAQIIHLLIKLKKEMGMTLIFICHDLILVKRIADRVAVMQEGKIVEINTKDQIFHKPQHQYTQKLVNDMEKLSMKLPESDNLSSSPEFKKIGFAILNCKRQYIHIFGTKEYFSVKYNKK</sequence>
<comment type="similarity">
    <text evidence="1">Belongs to the ABC transporter superfamily.</text>
</comment>
<dbReference type="SMART" id="SM00382">
    <property type="entry name" value="AAA"/>
    <property type="match status" value="1"/>
</dbReference>
<dbReference type="InterPro" id="IPR003439">
    <property type="entry name" value="ABC_transporter-like_ATP-bd"/>
</dbReference>
<dbReference type="InterPro" id="IPR003593">
    <property type="entry name" value="AAA+_ATPase"/>
</dbReference>
<dbReference type="HOGENOM" id="CLU_000604_1_23_2"/>
<dbReference type="STRING" id="679901.Mzhil_1100"/>
<evidence type="ECO:0000256" key="4">
    <source>
        <dbReference type="ARBA" id="ARBA00022840"/>
    </source>
</evidence>
<protein>
    <submittedName>
        <fullName evidence="6">ABC transporter related protein</fullName>
    </submittedName>
</protein>